<dbReference type="GO" id="GO:0005737">
    <property type="term" value="C:cytoplasm"/>
    <property type="evidence" value="ECO:0007669"/>
    <property type="project" value="InterPro"/>
</dbReference>
<comment type="caution">
    <text evidence="1">The sequence shown here is derived from an EMBL/GenBank/DDBJ whole genome shotgun (WGS) entry which is preliminary data.</text>
</comment>
<protein>
    <submittedName>
        <fullName evidence="1">Inorganic pyrophosphatase</fullName>
    </submittedName>
</protein>
<accession>A0A326URI5</accession>
<sequence>MSEERFWHYLDELVSTTELVIDRPKGSKHPRYASMVYPLDYGYLAGTTSGDGQGVDVWVGSLEERHVTALLCCVDMLKRDSEIKLLLACTPAEIEQIVALHNQGQQAAQLLLR</sequence>
<dbReference type="EMBL" id="QKUF01000001">
    <property type="protein sequence ID" value="PZW36559.1"/>
    <property type="molecule type" value="Genomic_DNA"/>
</dbReference>
<name>A0A326URI5_THEHA</name>
<dbReference type="Proteomes" id="UP000248806">
    <property type="component" value="Unassembled WGS sequence"/>
</dbReference>
<dbReference type="Gene3D" id="3.90.80.10">
    <property type="entry name" value="Inorganic pyrophosphatase"/>
    <property type="match status" value="1"/>
</dbReference>
<reference evidence="1 2" key="1">
    <citation type="submission" date="2018-06" db="EMBL/GenBank/DDBJ databases">
        <title>Genomic Encyclopedia of Archaeal and Bacterial Type Strains, Phase II (KMG-II): from individual species to whole genera.</title>
        <authorList>
            <person name="Goeker M."/>
        </authorList>
    </citation>
    <scope>NUCLEOTIDE SEQUENCE [LARGE SCALE GENOMIC DNA]</scope>
    <source>
        <strain evidence="1 2">ATCC BAA-1881</strain>
    </source>
</reference>
<dbReference type="RefSeq" id="WP_170142325.1">
    <property type="nucleotide sequence ID" value="NZ_BIFX01000001.1"/>
</dbReference>
<keyword evidence="2" id="KW-1185">Reference proteome</keyword>
<proteinExistence type="predicted"/>
<dbReference type="GO" id="GO:0004427">
    <property type="term" value="F:inorganic diphosphate phosphatase activity"/>
    <property type="evidence" value="ECO:0007669"/>
    <property type="project" value="InterPro"/>
</dbReference>
<evidence type="ECO:0000313" key="2">
    <source>
        <dbReference type="Proteomes" id="UP000248806"/>
    </source>
</evidence>
<evidence type="ECO:0000313" key="1">
    <source>
        <dbReference type="EMBL" id="PZW36559.1"/>
    </source>
</evidence>
<organism evidence="1 2">
    <name type="scientific">Thermosporothrix hazakensis</name>
    <dbReference type="NCBI Taxonomy" id="644383"/>
    <lineage>
        <taxon>Bacteria</taxon>
        <taxon>Bacillati</taxon>
        <taxon>Chloroflexota</taxon>
        <taxon>Ktedonobacteria</taxon>
        <taxon>Ktedonobacterales</taxon>
        <taxon>Thermosporotrichaceae</taxon>
        <taxon>Thermosporothrix</taxon>
    </lineage>
</organism>
<dbReference type="InterPro" id="IPR036649">
    <property type="entry name" value="Pyrophosphatase_sf"/>
</dbReference>
<dbReference type="AlphaFoldDB" id="A0A326URI5"/>
<dbReference type="SUPFAM" id="SSF50324">
    <property type="entry name" value="Inorganic pyrophosphatase"/>
    <property type="match status" value="1"/>
</dbReference>
<dbReference type="GO" id="GO:0006796">
    <property type="term" value="P:phosphate-containing compound metabolic process"/>
    <property type="evidence" value="ECO:0007669"/>
    <property type="project" value="InterPro"/>
</dbReference>
<gene>
    <name evidence="1" type="ORF">EI42_00735</name>
</gene>
<dbReference type="GO" id="GO:0000287">
    <property type="term" value="F:magnesium ion binding"/>
    <property type="evidence" value="ECO:0007669"/>
    <property type="project" value="InterPro"/>
</dbReference>